<dbReference type="SUPFAM" id="SSF54593">
    <property type="entry name" value="Glyoxalase/Bleomycin resistance protein/Dihydroxybiphenyl dioxygenase"/>
    <property type="match status" value="1"/>
</dbReference>
<protein>
    <submittedName>
        <fullName evidence="2">VOC family protein</fullName>
    </submittedName>
</protein>
<reference evidence="3" key="1">
    <citation type="submission" date="2021-11" db="EMBL/GenBank/DDBJ databases">
        <title>Cultivation dependent microbiological survey of springs from the worlds oldest radium mine currently devoted to the extraction of radon-saturated water.</title>
        <authorList>
            <person name="Kapinusova G."/>
            <person name="Smrhova T."/>
            <person name="Strejcek M."/>
            <person name="Suman J."/>
            <person name="Jani K."/>
            <person name="Pajer P."/>
            <person name="Uhlik O."/>
        </authorList>
    </citation>
    <scope>NUCLEOTIDE SEQUENCE [LARGE SCALE GENOMIC DNA]</scope>
    <source>
        <strain evidence="3">J379</strain>
    </source>
</reference>
<dbReference type="Gene3D" id="3.10.180.10">
    <property type="entry name" value="2,3-Dihydroxybiphenyl 1,2-Dioxygenase, domain 1"/>
    <property type="match status" value="1"/>
</dbReference>
<dbReference type="PANTHER" id="PTHR36503">
    <property type="entry name" value="BLR2520 PROTEIN"/>
    <property type="match status" value="1"/>
</dbReference>
<dbReference type="InterPro" id="IPR029068">
    <property type="entry name" value="Glyas_Bleomycin-R_OHBP_Dase"/>
</dbReference>
<accession>A0ABY5PJ45</accession>
<dbReference type="InterPro" id="IPR053863">
    <property type="entry name" value="Glyoxy/Ble-like_N"/>
</dbReference>
<proteinExistence type="predicted"/>
<dbReference type="PANTHER" id="PTHR36503:SF2">
    <property type="entry name" value="BLR2408 PROTEIN"/>
    <property type="match status" value="1"/>
</dbReference>
<name>A0ABY5PJ45_9ACTN</name>
<evidence type="ECO:0000313" key="2">
    <source>
        <dbReference type="EMBL" id="UUY04665.1"/>
    </source>
</evidence>
<dbReference type="Pfam" id="PF22677">
    <property type="entry name" value="Ble-like_N"/>
    <property type="match status" value="1"/>
</dbReference>
<gene>
    <name evidence="2" type="ORF">LRS13_03795</name>
</gene>
<dbReference type="PROSITE" id="PS51819">
    <property type="entry name" value="VOC"/>
    <property type="match status" value="1"/>
</dbReference>
<dbReference type="Proteomes" id="UP001058860">
    <property type="component" value="Chromosome"/>
</dbReference>
<feature type="domain" description="VOC" evidence="1">
    <location>
        <begin position="5"/>
        <end position="129"/>
    </location>
</feature>
<organism evidence="2 3">
    <name type="scientific">Svornostia abyssi</name>
    <dbReference type="NCBI Taxonomy" id="2898438"/>
    <lineage>
        <taxon>Bacteria</taxon>
        <taxon>Bacillati</taxon>
        <taxon>Actinomycetota</taxon>
        <taxon>Thermoleophilia</taxon>
        <taxon>Solirubrobacterales</taxon>
        <taxon>Baekduiaceae</taxon>
        <taxon>Svornostia</taxon>
    </lineage>
</organism>
<sequence length="146" mass="16009">MPTSRLIFINVPVADLHASMAFFGKLGFAFDEKFTDESCACMVVSEQAYVMLLRRERFSDFTTKTVADASTTTEAILCVSAESREDVDRFADTALTSGGTGAGDPMDHGFMYGRSFHDPDGHLWEVMWMDPAAVESGPNEYAAQQG</sequence>
<evidence type="ECO:0000313" key="3">
    <source>
        <dbReference type="Proteomes" id="UP001058860"/>
    </source>
</evidence>
<dbReference type="RefSeq" id="WP_353865141.1">
    <property type="nucleotide sequence ID" value="NZ_CP088295.1"/>
</dbReference>
<dbReference type="EMBL" id="CP088295">
    <property type="protein sequence ID" value="UUY04665.1"/>
    <property type="molecule type" value="Genomic_DNA"/>
</dbReference>
<dbReference type="InterPro" id="IPR037523">
    <property type="entry name" value="VOC_core"/>
</dbReference>
<keyword evidence="3" id="KW-1185">Reference proteome</keyword>
<evidence type="ECO:0000259" key="1">
    <source>
        <dbReference type="PROSITE" id="PS51819"/>
    </source>
</evidence>